<gene>
    <name evidence="3" type="ORF">B0H63DRAFT_487102</name>
</gene>
<name>A0AAE0K616_9PEZI</name>
<organism evidence="3 4">
    <name type="scientific">Podospora didyma</name>
    <dbReference type="NCBI Taxonomy" id="330526"/>
    <lineage>
        <taxon>Eukaryota</taxon>
        <taxon>Fungi</taxon>
        <taxon>Dikarya</taxon>
        <taxon>Ascomycota</taxon>
        <taxon>Pezizomycotina</taxon>
        <taxon>Sordariomycetes</taxon>
        <taxon>Sordariomycetidae</taxon>
        <taxon>Sordariales</taxon>
        <taxon>Podosporaceae</taxon>
        <taxon>Podospora</taxon>
    </lineage>
</organism>
<protein>
    <submittedName>
        <fullName evidence="3">Uncharacterized protein</fullName>
    </submittedName>
</protein>
<evidence type="ECO:0000313" key="4">
    <source>
        <dbReference type="Proteomes" id="UP001285441"/>
    </source>
</evidence>
<sequence>MISFYPNCTLPTEAQGFVAAANVRSTMDIVWTCLSTIVLSCWSALHLNVPPQFNPTTTAQRWRYKGFLLLRKVKFLLVMLIAPELLLSMAIDGWWFVHRHTPILQKLADEDGVPWSKSHTFFSNMGGFVVRFSAVSELPSVEQGQASTIELVEMGTDGTASLTTQHSSQWTTPSPERRSHSRFNSTIQRRRQRFKTRVNELSKKYGPAVWNVHGVNESIARDLFSEESSRLNPDENLSSKHSFIQMLLHLEGDAWVLTSAQLAEARRRKIIRRLPDITEQAIADKSKGELVVKLLALVQVVWLVAQMAARQHRSLSSSPLEVMTLAFAVCAFIIYILLLGHPQDVMTPIYIQADSQHVLSLGDMEAIAQLGPYRTELGTDLAVPHDYHSTSKLPQLSAISNLSILSILGSGAALFGGIHLIAWDFPFHTFNEQLLWKVSSFVTMLAPGNMILLILFAIPLEKVLKKGNTYVVFLVCGWAVWVLAVGALVLLALALLLARFFLICEAFISLYYLPPDAYYATWTASAPRIG</sequence>
<feature type="transmembrane region" description="Helical" evidence="2">
    <location>
        <begin position="320"/>
        <end position="340"/>
    </location>
</feature>
<evidence type="ECO:0000256" key="1">
    <source>
        <dbReference type="SAM" id="MobiDB-lite"/>
    </source>
</evidence>
<evidence type="ECO:0000313" key="3">
    <source>
        <dbReference type="EMBL" id="KAK3370489.1"/>
    </source>
</evidence>
<feature type="region of interest" description="Disordered" evidence="1">
    <location>
        <begin position="162"/>
        <end position="181"/>
    </location>
</feature>
<feature type="transmembrane region" description="Helical" evidence="2">
    <location>
        <begin position="402"/>
        <end position="422"/>
    </location>
</feature>
<keyword evidence="2" id="KW-0472">Membrane</keyword>
<dbReference type="PANTHER" id="PTHR35043">
    <property type="entry name" value="TRANSCRIPTION FACTOR DOMAIN-CONTAINING PROTEIN"/>
    <property type="match status" value="1"/>
</dbReference>
<dbReference type="EMBL" id="JAULSW010000009">
    <property type="protein sequence ID" value="KAK3370489.1"/>
    <property type="molecule type" value="Genomic_DNA"/>
</dbReference>
<reference evidence="3" key="2">
    <citation type="submission" date="2023-06" db="EMBL/GenBank/DDBJ databases">
        <authorList>
            <consortium name="Lawrence Berkeley National Laboratory"/>
            <person name="Haridas S."/>
            <person name="Hensen N."/>
            <person name="Bonometti L."/>
            <person name="Westerberg I."/>
            <person name="Brannstrom I.O."/>
            <person name="Guillou S."/>
            <person name="Cros-Aarteil S."/>
            <person name="Calhoun S."/>
            <person name="Kuo A."/>
            <person name="Mondo S."/>
            <person name="Pangilinan J."/>
            <person name="Riley R."/>
            <person name="LaButti K."/>
            <person name="Andreopoulos B."/>
            <person name="Lipzen A."/>
            <person name="Chen C."/>
            <person name="Yanf M."/>
            <person name="Daum C."/>
            <person name="Ng V."/>
            <person name="Clum A."/>
            <person name="Steindorff A."/>
            <person name="Ohm R."/>
            <person name="Martin F."/>
            <person name="Silar P."/>
            <person name="Natvig D."/>
            <person name="Lalanne C."/>
            <person name="Gautier V."/>
            <person name="Ament-velasquez S.L."/>
            <person name="Kruys A."/>
            <person name="Hutchinson M.I."/>
            <person name="Powell A.J."/>
            <person name="Barry K."/>
            <person name="Miller A.N."/>
            <person name="Grigoriev I.V."/>
            <person name="Debuchy R."/>
            <person name="Gladieux P."/>
            <person name="Thoren M.H."/>
            <person name="Johannesson H."/>
        </authorList>
    </citation>
    <scope>NUCLEOTIDE SEQUENCE</scope>
    <source>
        <strain evidence="3">CBS 232.78</strain>
    </source>
</reference>
<feature type="transmembrane region" description="Helical" evidence="2">
    <location>
        <begin position="434"/>
        <end position="458"/>
    </location>
</feature>
<comment type="caution">
    <text evidence="3">The sequence shown here is derived from an EMBL/GenBank/DDBJ whole genome shotgun (WGS) entry which is preliminary data.</text>
</comment>
<evidence type="ECO:0000256" key="2">
    <source>
        <dbReference type="SAM" id="Phobius"/>
    </source>
</evidence>
<keyword evidence="4" id="KW-1185">Reference proteome</keyword>
<dbReference type="PANTHER" id="PTHR35043:SF7">
    <property type="entry name" value="TRANSCRIPTION FACTOR DOMAIN-CONTAINING PROTEIN"/>
    <property type="match status" value="1"/>
</dbReference>
<feature type="transmembrane region" description="Helical" evidence="2">
    <location>
        <begin position="75"/>
        <end position="97"/>
    </location>
</feature>
<dbReference type="AlphaFoldDB" id="A0AAE0K616"/>
<proteinExistence type="predicted"/>
<feature type="transmembrane region" description="Helical" evidence="2">
    <location>
        <begin position="290"/>
        <end position="308"/>
    </location>
</feature>
<keyword evidence="2" id="KW-1133">Transmembrane helix</keyword>
<accession>A0AAE0K616</accession>
<reference evidence="3" key="1">
    <citation type="journal article" date="2023" name="Mol. Phylogenet. Evol.">
        <title>Genome-scale phylogeny and comparative genomics of the fungal order Sordariales.</title>
        <authorList>
            <person name="Hensen N."/>
            <person name="Bonometti L."/>
            <person name="Westerberg I."/>
            <person name="Brannstrom I.O."/>
            <person name="Guillou S."/>
            <person name="Cros-Aarteil S."/>
            <person name="Calhoun S."/>
            <person name="Haridas S."/>
            <person name="Kuo A."/>
            <person name="Mondo S."/>
            <person name="Pangilinan J."/>
            <person name="Riley R."/>
            <person name="LaButti K."/>
            <person name="Andreopoulos B."/>
            <person name="Lipzen A."/>
            <person name="Chen C."/>
            <person name="Yan M."/>
            <person name="Daum C."/>
            <person name="Ng V."/>
            <person name="Clum A."/>
            <person name="Steindorff A."/>
            <person name="Ohm R.A."/>
            <person name="Martin F."/>
            <person name="Silar P."/>
            <person name="Natvig D.O."/>
            <person name="Lalanne C."/>
            <person name="Gautier V."/>
            <person name="Ament-Velasquez S.L."/>
            <person name="Kruys A."/>
            <person name="Hutchinson M.I."/>
            <person name="Powell A.J."/>
            <person name="Barry K."/>
            <person name="Miller A.N."/>
            <person name="Grigoriev I.V."/>
            <person name="Debuchy R."/>
            <person name="Gladieux P."/>
            <person name="Hiltunen Thoren M."/>
            <person name="Johannesson H."/>
        </authorList>
    </citation>
    <scope>NUCLEOTIDE SEQUENCE</scope>
    <source>
        <strain evidence="3">CBS 232.78</strain>
    </source>
</reference>
<feature type="transmembrane region" description="Helical" evidence="2">
    <location>
        <begin position="470"/>
        <end position="490"/>
    </location>
</feature>
<keyword evidence="2" id="KW-0812">Transmembrane</keyword>
<feature type="compositionally biased region" description="Polar residues" evidence="1">
    <location>
        <begin position="162"/>
        <end position="174"/>
    </location>
</feature>
<dbReference type="Proteomes" id="UP001285441">
    <property type="component" value="Unassembled WGS sequence"/>
</dbReference>